<organism evidence="2">
    <name type="scientific">Mesocestoides corti</name>
    <name type="common">Flatworm</name>
    <dbReference type="NCBI Taxonomy" id="53468"/>
    <lineage>
        <taxon>Eukaryota</taxon>
        <taxon>Metazoa</taxon>
        <taxon>Spiralia</taxon>
        <taxon>Lophotrochozoa</taxon>
        <taxon>Platyhelminthes</taxon>
        <taxon>Cestoda</taxon>
        <taxon>Eucestoda</taxon>
        <taxon>Cyclophyllidea</taxon>
        <taxon>Mesocestoididae</taxon>
        <taxon>Mesocestoides</taxon>
    </lineage>
</organism>
<keyword evidence="1" id="KW-0732">Signal</keyword>
<evidence type="ECO:0000256" key="1">
    <source>
        <dbReference type="SAM" id="SignalP"/>
    </source>
</evidence>
<dbReference type="InterPro" id="IPR035940">
    <property type="entry name" value="CAP_sf"/>
</dbReference>
<protein>
    <submittedName>
        <fullName evidence="2">SCP domain-containing protein</fullName>
    </submittedName>
</protein>
<reference evidence="2" key="1">
    <citation type="submission" date="2019-11" db="UniProtKB">
        <authorList>
            <consortium name="WormBaseParasite"/>
        </authorList>
    </citation>
    <scope>IDENTIFICATION</scope>
</reference>
<evidence type="ECO:0000313" key="2">
    <source>
        <dbReference type="WBParaSite" id="MCU_008470-RA"/>
    </source>
</evidence>
<dbReference type="SUPFAM" id="SSF55797">
    <property type="entry name" value="PR-1-like"/>
    <property type="match status" value="1"/>
</dbReference>
<dbReference type="Gene3D" id="3.40.33.10">
    <property type="entry name" value="CAP"/>
    <property type="match status" value="1"/>
</dbReference>
<proteinExistence type="predicted"/>
<feature type="signal peptide" evidence="1">
    <location>
        <begin position="1"/>
        <end position="16"/>
    </location>
</feature>
<dbReference type="CDD" id="cd05380">
    <property type="entry name" value="CAP_euk"/>
    <property type="match status" value="1"/>
</dbReference>
<accession>A0A5K3FII5</accession>
<name>A0A5K3FII5_MESCO</name>
<sequence>MLGLICLLTLILPVLAEVPTKEEREQIMECYTKLREDVYPTASNMQLMSYSNDLEKLGQELFAFCDSSVPEDDPKFKNIGLVMLDSEVSKPKFGDLCKINNASYTPDTSKCDQNCHNYKEMVWAESTDVGCYIGQCPIKNEPSKYAHILLCVQKPSPLELNSDPYLEGPSCDKCPAGYGCHRKQCYNGTLTTTSISSVHSPIFILGLASFLVSFLN</sequence>
<dbReference type="AlphaFoldDB" id="A0A5K3FII5"/>
<feature type="chain" id="PRO_5024427454" evidence="1">
    <location>
        <begin position="17"/>
        <end position="216"/>
    </location>
</feature>
<dbReference type="WBParaSite" id="MCU_008470-RA">
    <property type="protein sequence ID" value="MCU_008470-RA"/>
    <property type="gene ID" value="MCU_008470"/>
</dbReference>